<evidence type="ECO:0000256" key="1">
    <source>
        <dbReference type="ARBA" id="ARBA00000032"/>
    </source>
</evidence>
<dbReference type="STRING" id="151549.A0A4C1YZA2"/>
<evidence type="ECO:0000313" key="5">
    <source>
        <dbReference type="Proteomes" id="UP000299102"/>
    </source>
</evidence>
<dbReference type="CDD" id="cd07061">
    <property type="entry name" value="HP_HAP_like"/>
    <property type="match status" value="1"/>
</dbReference>
<dbReference type="PROSITE" id="PS00778">
    <property type="entry name" value="HIS_ACID_PHOSPHAT_2"/>
    <property type="match status" value="1"/>
</dbReference>
<gene>
    <name evidence="4" type="ORF">EVAR_90701_1</name>
</gene>
<evidence type="ECO:0000256" key="2">
    <source>
        <dbReference type="ARBA" id="ARBA00005375"/>
    </source>
</evidence>
<evidence type="ECO:0000256" key="3">
    <source>
        <dbReference type="SAM" id="Phobius"/>
    </source>
</evidence>
<accession>A0A4C1YZA2</accession>
<dbReference type="Gene3D" id="3.40.50.1240">
    <property type="entry name" value="Phosphoglycerate mutase-like"/>
    <property type="match status" value="1"/>
</dbReference>
<name>A0A4C1YZA2_EUMVA</name>
<organism evidence="4 5">
    <name type="scientific">Eumeta variegata</name>
    <name type="common">Bagworm moth</name>
    <name type="synonym">Eumeta japonica</name>
    <dbReference type="NCBI Taxonomy" id="151549"/>
    <lineage>
        <taxon>Eukaryota</taxon>
        <taxon>Metazoa</taxon>
        <taxon>Ecdysozoa</taxon>
        <taxon>Arthropoda</taxon>
        <taxon>Hexapoda</taxon>
        <taxon>Insecta</taxon>
        <taxon>Pterygota</taxon>
        <taxon>Neoptera</taxon>
        <taxon>Endopterygota</taxon>
        <taxon>Lepidoptera</taxon>
        <taxon>Glossata</taxon>
        <taxon>Ditrysia</taxon>
        <taxon>Tineoidea</taxon>
        <taxon>Psychidae</taxon>
        <taxon>Oiketicinae</taxon>
        <taxon>Eumeta</taxon>
    </lineage>
</organism>
<keyword evidence="3" id="KW-1133">Transmembrane helix</keyword>
<dbReference type="EMBL" id="BGZK01001454">
    <property type="protein sequence ID" value="GBP80282.1"/>
    <property type="molecule type" value="Genomic_DNA"/>
</dbReference>
<dbReference type="PANTHER" id="PTHR11567">
    <property type="entry name" value="ACID PHOSPHATASE-RELATED"/>
    <property type="match status" value="1"/>
</dbReference>
<dbReference type="InterPro" id="IPR050645">
    <property type="entry name" value="Histidine_acid_phosphatase"/>
</dbReference>
<dbReference type="Proteomes" id="UP000299102">
    <property type="component" value="Unassembled WGS sequence"/>
</dbReference>
<dbReference type="OrthoDB" id="5821688at2759"/>
<sequence>MPKSRVIVRRAIHDTSANFGVSASSARSGRARRFGVESAKGCCGMVRARISARLVKMARWCGGACALLAAAWCCAVTARVIRAPAPPPAPLDPAVRRNTDLVLVHTISRHGIRTPADTFPKDSHINDTFYPFGWGSLTNDGRKQMYKMGQYLRSRYDKFLGSLYTEKATFAQATGAARARMSCELLLAGLWPPAGTALDWNPELNWQPIPVVTQELDDDSLLLVRRPCPRWDEAREEVVASEDAQAKLAEYATVLKELTEQTGKTIKEFEDVLDVYTTLQSEEATGVRLDDWVKDFFPEKLEPLAIESFMVNTYTDELIRLKGGLFLERLFSDWRAVIEGSKKQPARMSVFAGHDSTVANVARALGAWQPQVPDFATTLLVELRRDPNTQKYFVEIFQKNATSSEAVQLVIDGCKPSCPLEKVFSLRGHLVPTDWKNECKARDVTYTPPPQRGP</sequence>
<dbReference type="SUPFAM" id="SSF53254">
    <property type="entry name" value="Phosphoglycerate mutase-like"/>
    <property type="match status" value="1"/>
</dbReference>
<feature type="transmembrane region" description="Helical" evidence="3">
    <location>
        <begin position="57"/>
        <end position="81"/>
    </location>
</feature>
<comment type="similarity">
    <text evidence="2">Belongs to the histidine acid phosphatase family.</text>
</comment>
<dbReference type="PROSITE" id="PS00616">
    <property type="entry name" value="HIS_ACID_PHOSPHAT_1"/>
    <property type="match status" value="1"/>
</dbReference>
<proteinExistence type="inferred from homology"/>
<comment type="catalytic activity">
    <reaction evidence="1">
        <text>a phosphate monoester + H2O = an alcohol + phosphate</text>
        <dbReference type="Rhea" id="RHEA:15017"/>
        <dbReference type="ChEBI" id="CHEBI:15377"/>
        <dbReference type="ChEBI" id="CHEBI:30879"/>
        <dbReference type="ChEBI" id="CHEBI:43474"/>
        <dbReference type="ChEBI" id="CHEBI:67140"/>
        <dbReference type="EC" id="3.1.3.2"/>
    </reaction>
</comment>
<reference evidence="4 5" key="1">
    <citation type="journal article" date="2019" name="Commun. Biol.">
        <title>The bagworm genome reveals a unique fibroin gene that provides high tensile strength.</title>
        <authorList>
            <person name="Kono N."/>
            <person name="Nakamura H."/>
            <person name="Ohtoshi R."/>
            <person name="Tomita M."/>
            <person name="Numata K."/>
            <person name="Arakawa K."/>
        </authorList>
    </citation>
    <scope>NUCLEOTIDE SEQUENCE [LARGE SCALE GENOMIC DNA]</scope>
</reference>
<evidence type="ECO:0000313" key="4">
    <source>
        <dbReference type="EMBL" id="GBP80282.1"/>
    </source>
</evidence>
<dbReference type="InterPro" id="IPR000560">
    <property type="entry name" value="His_Pase_clade-2"/>
</dbReference>
<dbReference type="InterPro" id="IPR029033">
    <property type="entry name" value="His_PPase_superfam"/>
</dbReference>
<dbReference type="GO" id="GO:0003993">
    <property type="term" value="F:acid phosphatase activity"/>
    <property type="evidence" value="ECO:0007669"/>
    <property type="project" value="UniProtKB-EC"/>
</dbReference>
<protein>
    <submittedName>
        <fullName evidence="4">Venom acid phosphatase Acph-1</fullName>
    </submittedName>
</protein>
<keyword evidence="5" id="KW-1185">Reference proteome</keyword>
<dbReference type="PANTHER" id="PTHR11567:SF205">
    <property type="entry name" value="GH28721P-RELATED"/>
    <property type="match status" value="1"/>
</dbReference>
<dbReference type="Pfam" id="PF00328">
    <property type="entry name" value="His_Phos_2"/>
    <property type="match status" value="1"/>
</dbReference>
<keyword evidence="3" id="KW-0812">Transmembrane</keyword>
<dbReference type="AlphaFoldDB" id="A0A4C1YZA2"/>
<keyword evidence="3" id="KW-0472">Membrane</keyword>
<comment type="caution">
    <text evidence="4">The sequence shown here is derived from an EMBL/GenBank/DDBJ whole genome shotgun (WGS) entry which is preliminary data.</text>
</comment>
<dbReference type="InterPro" id="IPR033379">
    <property type="entry name" value="Acid_Pase_AS"/>
</dbReference>